<keyword evidence="2" id="KW-1185">Reference proteome</keyword>
<evidence type="ECO:0008006" key="3">
    <source>
        <dbReference type="Google" id="ProtNLM"/>
    </source>
</evidence>
<dbReference type="RefSeq" id="WP_343820827.1">
    <property type="nucleotide sequence ID" value="NZ_BAAAFN010000011.1"/>
</dbReference>
<sequence length="437" mass="48114">MSGRPHSSRSQQGQVLVLGMLLAALLGLAWMRYFATGQVLAAKTRLVHGLDAAAYSGALVQARTLNFLSYLNRARLAHQVAMAHLVTLGSWAQFAGMEARRLAQGNPPAHLIGLMFGADHGRAYLAAAAATGLEARARASGSLGRAHTAHERFVHELSADLTRALVRDLPQVRLDAMRAVLASHYPEYDPGDLKPEVVDDAWTGLLRHHAPDGPLFDLVRHLAGLYPFLAPRNHTARNPWPVSGRCPHLRHELRRRGGTALDDSGRWRAGDTQSFHAVRSNRWIGCYYREYAMGWAWMPAQPGQAMDAEHVDVPPEDFSDQDFWRWVRSVAQWDLVDGRDNPLANSYALRDRLSWSSRGLGNYLDVASGAGQSAAAGFVVRMVLPDARGRPIHALSAAESLFSRPERRPDGLDESPNLFHPYWHARLAAALADAPGD</sequence>
<comment type="caution">
    <text evidence="1">The sequence shown here is derived from an EMBL/GenBank/DDBJ whole genome shotgun (WGS) entry which is preliminary data.</text>
</comment>
<evidence type="ECO:0000313" key="1">
    <source>
        <dbReference type="EMBL" id="GAA0227759.1"/>
    </source>
</evidence>
<reference evidence="1 2" key="1">
    <citation type="journal article" date="2019" name="Int. J. Syst. Evol. Microbiol.">
        <title>The Global Catalogue of Microorganisms (GCM) 10K type strain sequencing project: providing services to taxonomists for standard genome sequencing and annotation.</title>
        <authorList>
            <consortium name="The Broad Institute Genomics Platform"/>
            <consortium name="The Broad Institute Genome Sequencing Center for Infectious Disease"/>
            <person name="Wu L."/>
            <person name="Ma J."/>
        </authorList>
    </citation>
    <scope>NUCLEOTIDE SEQUENCE [LARGE SCALE GENOMIC DNA]</scope>
    <source>
        <strain evidence="1 2">JCM 16240</strain>
    </source>
</reference>
<protein>
    <recommendedName>
        <fullName evidence="3">Flp pilus-assembly TadG-like N-terminal domain-containing protein</fullName>
    </recommendedName>
</protein>
<accession>A0ABN0TQP7</accession>
<evidence type="ECO:0000313" key="2">
    <source>
        <dbReference type="Proteomes" id="UP001501176"/>
    </source>
</evidence>
<dbReference type="Proteomes" id="UP001501176">
    <property type="component" value="Unassembled WGS sequence"/>
</dbReference>
<dbReference type="EMBL" id="BAAAFN010000011">
    <property type="protein sequence ID" value="GAA0227759.1"/>
    <property type="molecule type" value="Genomic_DNA"/>
</dbReference>
<name>A0ABN0TQP7_9BURK</name>
<proteinExistence type="predicted"/>
<organism evidence="1 2">
    <name type="scientific">Castellaniella daejeonensis</name>
    <dbReference type="NCBI Taxonomy" id="659013"/>
    <lineage>
        <taxon>Bacteria</taxon>
        <taxon>Pseudomonadati</taxon>
        <taxon>Pseudomonadota</taxon>
        <taxon>Betaproteobacteria</taxon>
        <taxon>Burkholderiales</taxon>
        <taxon>Alcaligenaceae</taxon>
        <taxon>Castellaniella</taxon>
    </lineage>
</organism>
<gene>
    <name evidence="1" type="ORF">GCM10009125_15960</name>
</gene>